<accession>A0ABP4EKI9</accession>
<dbReference type="EMBL" id="BAAALG010000017">
    <property type="protein sequence ID" value="GAA1113595.1"/>
    <property type="molecule type" value="Genomic_DNA"/>
</dbReference>
<keyword evidence="3" id="KW-1185">Reference proteome</keyword>
<feature type="domain" description="DUF1707" evidence="1">
    <location>
        <begin position="9"/>
        <end position="61"/>
    </location>
</feature>
<dbReference type="RefSeq" id="WP_343996644.1">
    <property type="nucleotide sequence ID" value="NZ_BAAALG010000017.1"/>
</dbReference>
<name>A0ABP4EKI9_9ACTN</name>
<protein>
    <submittedName>
        <fullName evidence="2">DUF1707 domain-containing protein</fullName>
    </submittedName>
</protein>
<reference evidence="3" key="1">
    <citation type="journal article" date="2019" name="Int. J. Syst. Evol. Microbiol.">
        <title>The Global Catalogue of Microorganisms (GCM) 10K type strain sequencing project: providing services to taxonomists for standard genome sequencing and annotation.</title>
        <authorList>
            <consortium name="The Broad Institute Genomics Platform"/>
            <consortium name="The Broad Institute Genome Sequencing Center for Infectious Disease"/>
            <person name="Wu L."/>
            <person name="Ma J."/>
        </authorList>
    </citation>
    <scope>NUCLEOTIDE SEQUENCE [LARGE SCALE GENOMIC DNA]</scope>
    <source>
        <strain evidence="3">JCM 13008</strain>
    </source>
</reference>
<gene>
    <name evidence="2" type="ORF">GCM10009668_39560</name>
</gene>
<sequence>MDAPDPSRLRISDADRHQVAEVLRQAAGEGRLDFDELDERLEAAYAAKVYGDLTPLLADLPGQSPQLPAVVSASQVQPRPSAEVGAASRYDTSFTIMGGQTRKGVWEIGASHSAFALMGGVDLDLRQAVFAAPVVEITACTIMGGIDIIVNASTRVVVDGVGIMGDFSQSRDRIEATLDAASPVVRVKGFALMGGVNVVRKPMPGESRRKRKVG</sequence>
<dbReference type="Pfam" id="PF08044">
    <property type="entry name" value="DUF1707"/>
    <property type="match status" value="1"/>
</dbReference>
<dbReference type="Proteomes" id="UP001501581">
    <property type="component" value="Unassembled WGS sequence"/>
</dbReference>
<dbReference type="PANTHER" id="PTHR40763:SF4">
    <property type="entry name" value="DUF1707 DOMAIN-CONTAINING PROTEIN"/>
    <property type="match status" value="1"/>
</dbReference>
<evidence type="ECO:0000313" key="2">
    <source>
        <dbReference type="EMBL" id="GAA1113595.1"/>
    </source>
</evidence>
<dbReference type="InterPro" id="IPR012551">
    <property type="entry name" value="DUF1707_SHOCT-like"/>
</dbReference>
<organism evidence="2 3">
    <name type="scientific">Nocardioides dubius</name>
    <dbReference type="NCBI Taxonomy" id="317019"/>
    <lineage>
        <taxon>Bacteria</taxon>
        <taxon>Bacillati</taxon>
        <taxon>Actinomycetota</taxon>
        <taxon>Actinomycetes</taxon>
        <taxon>Propionibacteriales</taxon>
        <taxon>Nocardioidaceae</taxon>
        <taxon>Nocardioides</taxon>
    </lineage>
</organism>
<dbReference type="PANTHER" id="PTHR40763">
    <property type="entry name" value="MEMBRANE PROTEIN-RELATED"/>
    <property type="match status" value="1"/>
</dbReference>
<comment type="caution">
    <text evidence="2">The sequence shown here is derived from an EMBL/GenBank/DDBJ whole genome shotgun (WGS) entry which is preliminary data.</text>
</comment>
<evidence type="ECO:0000259" key="1">
    <source>
        <dbReference type="Pfam" id="PF08044"/>
    </source>
</evidence>
<evidence type="ECO:0000313" key="3">
    <source>
        <dbReference type="Proteomes" id="UP001501581"/>
    </source>
</evidence>
<proteinExistence type="predicted"/>